<dbReference type="NCBIfam" id="TIGR00732">
    <property type="entry name" value="dprA"/>
    <property type="match status" value="1"/>
</dbReference>
<dbReference type="Pfam" id="PF17782">
    <property type="entry name" value="WHD_DprA"/>
    <property type="match status" value="1"/>
</dbReference>
<comment type="similarity">
    <text evidence="1">Belongs to the DprA/Smf family.</text>
</comment>
<name>A0A1H7F526_9GAMM</name>
<dbReference type="Pfam" id="PF02481">
    <property type="entry name" value="DNA_processg_A"/>
    <property type="match status" value="1"/>
</dbReference>
<proteinExistence type="inferred from homology"/>
<keyword evidence="5" id="KW-1185">Reference proteome</keyword>
<dbReference type="Gene3D" id="3.40.50.450">
    <property type="match status" value="1"/>
</dbReference>
<dbReference type="SUPFAM" id="SSF102405">
    <property type="entry name" value="MCP/YpsA-like"/>
    <property type="match status" value="1"/>
</dbReference>
<dbReference type="InterPro" id="IPR057666">
    <property type="entry name" value="DrpA_SLOG"/>
</dbReference>
<feature type="domain" description="Smf/DprA SLOG" evidence="2">
    <location>
        <begin position="82"/>
        <end position="291"/>
    </location>
</feature>
<evidence type="ECO:0000256" key="1">
    <source>
        <dbReference type="ARBA" id="ARBA00006525"/>
    </source>
</evidence>
<dbReference type="InterPro" id="IPR041614">
    <property type="entry name" value="DprA_WH"/>
</dbReference>
<accession>A0A1H7F526</accession>
<evidence type="ECO:0000259" key="2">
    <source>
        <dbReference type="Pfam" id="PF02481"/>
    </source>
</evidence>
<organism evidence="4 5">
    <name type="scientific">Atopomonas hussainii</name>
    <dbReference type="NCBI Taxonomy" id="1429083"/>
    <lineage>
        <taxon>Bacteria</taxon>
        <taxon>Pseudomonadati</taxon>
        <taxon>Pseudomonadota</taxon>
        <taxon>Gammaproteobacteria</taxon>
        <taxon>Pseudomonadales</taxon>
        <taxon>Pseudomonadaceae</taxon>
        <taxon>Atopomonas</taxon>
    </lineage>
</organism>
<dbReference type="GO" id="GO:0009294">
    <property type="term" value="P:DNA-mediated transformation"/>
    <property type="evidence" value="ECO:0007669"/>
    <property type="project" value="InterPro"/>
</dbReference>
<dbReference type="STRING" id="1429083.GCA_001885685_02443"/>
<dbReference type="Proteomes" id="UP000185766">
    <property type="component" value="Unassembled WGS sequence"/>
</dbReference>
<dbReference type="Gene3D" id="1.10.10.10">
    <property type="entry name" value="Winged helix-like DNA-binding domain superfamily/Winged helix DNA-binding domain"/>
    <property type="match status" value="1"/>
</dbReference>
<dbReference type="PANTHER" id="PTHR43022:SF1">
    <property type="entry name" value="PROTEIN SMF"/>
    <property type="match status" value="1"/>
</dbReference>
<dbReference type="InterPro" id="IPR003488">
    <property type="entry name" value="DprA"/>
</dbReference>
<evidence type="ECO:0000313" key="5">
    <source>
        <dbReference type="Proteomes" id="UP000185766"/>
    </source>
</evidence>
<dbReference type="RefSeq" id="WP_074864059.1">
    <property type="nucleotide sequence ID" value="NZ_FOAS01000001.1"/>
</dbReference>
<evidence type="ECO:0000313" key="4">
    <source>
        <dbReference type="EMBL" id="SEK21189.1"/>
    </source>
</evidence>
<dbReference type="AlphaFoldDB" id="A0A1H7F526"/>
<feature type="domain" description="DprA winged helix" evidence="3">
    <location>
        <begin position="311"/>
        <end position="360"/>
    </location>
</feature>
<dbReference type="InterPro" id="IPR036388">
    <property type="entry name" value="WH-like_DNA-bd_sf"/>
</dbReference>
<gene>
    <name evidence="4" type="ORF">SAMN05216214_101112</name>
</gene>
<sequence length="366" mass="38498">MFQAPDQLQALLRLQMLPGIGSRRLSQLLAAFASPVAALQAPASAWRALGMPREACEQRRASELREAIDTTMAWLQAPHHHLLCLGDDAYPALLAEIDDAPFLLMAEGDLSCLQAPALAMVGSRNASKTGARCARDFAATLAGAGMLIVSGLARGIDTAAHQGALAGGGKTVAVLGTGLGHIYPASNQALAEQIVAQGGVLLSELPLACAPVASNFPRRNRIISGLSVGTLVVEAGLNSGSLITAKLAAEQNREVFAIPGSIQHPGSKGCHQLLREGAVLVEQVQDIFAQLQGWQTSAPAKPVQADLLAGTTRQQQVLRELRAQAQSSDQLCQLLAWPLHELLAELTELELSGVIAQQGGRWQVLN</sequence>
<reference evidence="4 5" key="1">
    <citation type="submission" date="2016-10" db="EMBL/GenBank/DDBJ databases">
        <authorList>
            <person name="de Groot N.N."/>
        </authorList>
    </citation>
    <scope>NUCLEOTIDE SEQUENCE [LARGE SCALE GENOMIC DNA]</scope>
    <source>
        <strain evidence="4 5">JCM 19513</strain>
    </source>
</reference>
<dbReference type="PANTHER" id="PTHR43022">
    <property type="entry name" value="PROTEIN SMF"/>
    <property type="match status" value="1"/>
</dbReference>
<protein>
    <submittedName>
        <fullName evidence="4">DNA processing protein</fullName>
    </submittedName>
</protein>
<dbReference type="EMBL" id="FOAS01000001">
    <property type="protein sequence ID" value="SEK21189.1"/>
    <property type="molecule type" value="Genomic_DNA"/>
</dbReference>
<evidence type="ECO:0000259" key="3">
    <source>
        <dbReference type="Pfam" id="PF17782"/>
    </source>
</evidence>